<evidence type="ECO:0000313" key="1">
    <source>
        <dbReference type="EMBL" id="TFY60013.1"/>
    </source>
</evidence>
<proteinExistence type="predicted"/>
<gene>
    <name evidence="1" type="ORF">EVG20_g7580</name>
</gene>
<accession>A0A4Y9YE70</accession>
<dbReference type="InterPro" id="IPR029058">
    <property type="entry name" value="AB_hydrolase_fold"/>
</dbReference>
<protein>
    <recommendedName>
        <fullName evidence="3">AB hydrolase-1 domain-containing protein</fullName>
    </recommendedName>
</protein>
<dbReference type="Gene3D" id="3.40.50.1820">
    <property type="entry name" value="alpha/beta hydrolase"/>
    <property type="match status" value="1"/>
</dbReference>
<organism evidence="1 2">
    <name type="scientific">Dentipellis fragilis</name>
    <dbReference type="NCBI Taxonomy" id="205917"/>
    <lineage>
        <taxon>Eukaryota</taxon>
        <taxon>Fungi</taxon>
        <taxon>Dikarya</taxon>
        <taxon>Basidiomycota</taxon>
        <taxon>Agaricomycotina</taxon>
        <taxon>Agaricomycetes</taxon>
        <taxon>Russulales</taxon>
        <taxon>Hericiaceae</taxon>
        <taxon>Dentipellis</taxon>
    </lineage>
</organism>
<evidence type="ECO:0000313" key="2">
    <source>
        <dbReference type="Proteomes" id="UP000298327"/>
    </source>
</evidence>
<reference evidence="1 2" key="1">
    <citation type="submission" date="2019-02" db="EMBL/GenBank/DDBJ databases">
        <title>Genome sequencing of the rare red list fungi Dentipellis fragilis.</title>
        <authorList>
            <person name="Buettner E."/>
            <person name="Kellner H."/>
        </authorList>
    </citation>
    <scope>NUCLEOTIDE SEQUENCE [LARGE SCALE GENOMIC DNA]</scope>
    <source>
        <strain evidence="1 2">DSM 105465</strain>
    </source>
</reference>
<dbReference type="EMBL" id="SEOQ01000587">
    <property type="protein sequence ID" value="TFY60013.1"/>
    <property type="molecule type" value="Genomic_DNA"/>
</dbReference>
<evidence type="ECO:0008006" key="3">
    <source>
        <dbReference type="Google" id="ProtNLM"/>
    </source>
</evidence>
<dbReference type="SUPFAM" id="SSF53474">
    <property type="entry name" value="alpha/beta-Hydrolases"/>
    <property type="match status" value="1"/>
</dbReference>
<keyword evidence="2" id="KW-1185">Reference proteome</keyword>
<sequence length="354" mass="39703">MPLAPVDNKGTQLLYEDSGPLDGIPYTTMVIVHGSGYHSAIFHKMLPFAAQNQLRMVFVNRRDYPGSTPESEEELKAIAPGATRESQSEFIATKGIELAGLLSWFIKTQGVPPVQTVDGKVKGGLVLVMWSSSNTALFGLLSHLDMVPEDVRSTVGPYLRTCFHYDGPQWSSGFSKEDPYKVPFRDPSRSIEERTELLVNWLSGYYPHPDVASRSLEGLTNDIITESPDRTPTLKRMTPEEVEGVSCTAALSGIDWYHRIVPQELYNEHMRKALFDEDMAAIWPHVKVKYVHGSQSLPEMVACLWDTEKVHGDIHAANGPLSGRTVEFHFIEGVNHYAHWDMPERFTSTLVELM</sequence>
<name>A0A4Y9YE70_9AGAM</name>
<comment type="caution">
    <text evidence="1">The sequence shown here is derived from an EMBL/GenBank/DDBJ whole genome shotgun (WGS) entry which is preliminary data.</text>
</comment>
<dbReference type="AlphaFoldDB" id="A0A4Y9YE70"/>
<dbReference type="Proteomes" id="UP000298327">
    <property type="component" value="Unassembled WGS sequence"/>
</dbReference>
<dbReference type="OrthoDB" id="5311491at2759"/>